<feature type="domain" description="Prepilin type IV endopeptidase peptidase" evidence="3">
    <location>
        <begin position="7"/>
        <end position="111"/>
    </location>
</feature>
<gene>
    <name evidence="4" type="ORF">ACFQ2T_10840</name>
</gene>
<reference evidence="5" key="1">
    <citation type="journal article" date="2019" name="Int. J. Syst. Evol. Microbiol.">
        <title>The Global Catalogue of Microorganisms (GCM) 10K type strain sequencing project: providing services to taxonomists for standard genome sequencing and annotation.</title>
        <authorList>
            <consortium name="The Broad Institute Genomics Platform"/>
            <consortium name="The Broad Institute Genome Sequencing Center for Infectious Disease"/>
            <person name="Wu L."/>
            <person name="Ma J."/>
        </authorList>
    </citation>
    <scope>NUCLEOTIDE SEQUENCE [LARGE SCALE GENOMIC DNA]</scope>
    <source>
        <strain evidence="5">CCUG 58411</strain>
    </source>
</reference>
<dbReference type="Pfam" id="PF01478">
    <property type="entry name" value="Peptidase_A24"/>
    <property type="match status" value="1"/>
</dbReference>
<accession>A0ABW3PHB2</accession>
<evidence type="ECO:0000259" key="3">
    <source>
        <dbReference type="Pfam" id="PF01478"/>
    </source>
</evidence>
<keyword evidence="4" id="KW-0378">Hydrolase</keyword>
<keyword evidence="2" id="KW-1133">Transmembrane helix</keyword>
<evidence type="ECO:0000256" key="1">
    <source>
        <dbReference type="ARBA" id="ARBA00005801"/>
    </source>
</evidence>
<dbReference type="PANTHER" id="PTHR30487">
    <property type="entry name" value="TYPE 4 PREPILIN-LIKE PROTEINS LEADER PEPTIDE-PROCESSING ENZYME"/>
    <property type="match status" value="1"/>
</dbReference>
<keyword evidence="2" id="KW-0472">Membrane</keyword>
<feature type="transmembrane region" description="Helical" evidence="2">
    <location>
        <begin position="130"/>
        <end position="148"/>
    </location>
</feature>
<feature type="transmembrane region" description="Helical" evidence="2">
    <location>
        <begin position="55"/>
        <end position="73"/>
    </location>
</feature>
<name>A0ABW3PHB2_9PROT</name>
<dbReference type="InterPro" id="IPR000045">
    <property type="entry name" value="Prepilin_IV_endopep_pep"/>
</dbReference>
<evidence type="ECO:0000313" key="4">
    <source>
        <dbReference type="EMBL" id="MFD1123002.1"/>
    </source>
</evidence>
<dbReference type="PANTHER" id="PTHR30487:SF0">
    <property type="entry name" value="PREPILIN LEADER PEPTIDASE_N-METHYLTRANSFERASE-RELATED"/>
    <property type="match status" value="1"/>
</dbReference>
<keyword evidence="2" id="KW-0812">Transmembrane</keyword>
<evidence type="ECO:0000256" key="2">
    <source>
        <dbReference type="SAM" id="Phobius"/>
    </source>
</evidence>
<dbReference type="EC" id="3.4.23.43" evidence="4"/>
<feature type="transmembrane region" description="Helical" evidence="2">
    <location>
        <begin position="93"/>
        <end position="118"/>
    </location>
</feature>
<dbReference type="InterPro" id="IPR050882">
    <property type="entry name" value="Prepilin_peptidase/N-MTase"/>
</dbReference>
<sequence>MTIAEMIVIPWCLGVILADLHARRIPNILTLGMCLIAICWLLLTGHSMMNATMQSAALGAAISLLLTLPAYAARLLGAGDVKLLLAIALVSSGYITLLAFVIAALLAIVFGGAYLILARLRSKPFTRSRWLPFGAALSVGLLLAIGITK</sequence>
<comment type="similarity">
    <text evidence="1">Belongs to the peptidase A24 family.</text>
</comment>
<dbReference type="Gene3D" id="1.20.120.1220">
    <property type="match status" value="1"/>
</dbReference>
<dbReference type="Proteomes" id="UP001597206">
    <property type="component" value="Unassembled WGS sequence"/>
</dbReference>
<comment type="caution">
    <text evidence="4">The sequence shown here is derived from an EMBL/GenBank/DDBJ whole genome shotgun (WGS) entry which is preliminary data.</text>
</comment>
<keyword evidence="5" id="KW-1185">Reference proteome</keyword>
<dbReference type="GO" id="GO:0004190">
    <property type="term" value="F:aspartic-type endopeptidase activity"/>
    <property type="evidence" value="ECO:0007669"/>
    <property type="project" value="UniProtKB-EC"/>
</dbReference>
<dbReference type="EMBL" id="JBHTLN010000002">
    <property type="protein sequence ID" value="MFD1123002.1"/>
    <property type="molecule type" value="Genomic_DNA"/>
</dbReference>
<evidence type="ECO:0000313" key="5">
    <source>
        <dbReference type="Proteomes" id="UP001597206"/>
    </source>
</evidence>
<organism evidence="4 5">
    <name type="scientific">Methylophilus flavus</name>
    <dbReference type="NCBI Taxonomy" id="640084"/>
    <lineage>
        <taxon>Bacteria</taxon>
        <taxon>Pseudomonadati</taxon>
        <taxon>Pseudomonadota</taxon>
        <taxon>Betaproteobacteria</taxon>
        <taxon>Nitrosomonadales</taxon>
        <taxon>Methylophilaceae</taxon>
        <taxon>Methylophilus</taxon>
    </lineage>
</organism>
<feature type="transmembrane region" description="Helical" evidence="2">
    <location>
        <begin position="25"/>
        <end position="43"/>
    </location>
</feature>
<proteinExistence type="inferred from homology"/>
<dbReference type="RefSeq" id="WP_379034297.1">
    <property type="nucleotide sequence ID" value="NZ_JBHTLN010000002.1"/>
</dbReference>
<protein>
    <submittedName>
        <fullName evidence="4">Prepilin peptidase</fullName>
        <ecNumber evidence="4">3.4.23.43</ecNumber>
    </submittedName>
</protein>